<evidence type="ECO:0000256" key="7">
    <source>
        <dbReference type="ARBA" id="ARBA00023211"/>
    </source>
</evidence>
<comment type="cofactor">
    <cofactor evidence="8">
        <name>Mn(2+)</name>
        <dbReference type="ChEBI" id="CHEBI:29035"/>
    </cofactor>
    <text evidence="8">Binds 2 manganese ions per subunit.</text>
</comment>
<dbReference type="PROSITE" id="PS00631">
    <property type="entry name" value="CYTOSOL_AP"/>
    <property type="match status" value="1"/>
</dbReference>
<feature type="active site" evidence="8">
    <location>
        <position position="278"/>
    </location>
</feature>
<dbReference type="HAMAP" id="MF_00181">
    <property type="entry name" value="Cytosol_peptidase_M17"/>
    <property type="match status" value="1"/>
</dbReference>
<dbReference type="InterPro" id="IPR011356">
    <property type="entry name" value="Leucine_aapep/pepB"/>
</dbReference>
<dbReference type="InterPro" id="IPR000819">
    <property type="entry name" value="Peptidase_M17_C"/>
</dbReference>
<evidence type="ECO:0000256" key="5">
    <source>
        <dbReference type="ARBA" id="ARBA00022670"/>
    </source>
</evidence>
<feature type="active site" evidence="8">
    <location>
        <position position="352"/>
    </location>
</feature>
<feature type="binding site" evidence="8">
    <location>
        <position position="348"/>
    </location>
    <ligand>
        <name>Mn(2+)</name>
        <dbReference type="ChEBI" id="CHEBI:29035"/>
        <label>1</label>
    </ligand>
</feature>
<feature type="domain" description="Cytosol aminopeptidase" evidence="9">
    <location>
        <begin position="346"/>
        <end position="353"/>
    </location>
</feature>
<dbReference type="Proteomes" id="UP000241421">
    <property type="component" value="Unassembled WGS sequence"/>
</dbReference>
<dbReference type="OrthoDB" id="9809354at2"/>
<dbReference type="GO" id="GO:0006508">
    <property type="term" value="P:proteolysis"/>
    <property type="evidence" value="ECO:0007669"/>
    <property type="project" value="UniProtKB-KW"/>
</dbReference>
<organism evidence="10 11">
    <name type="scientific">Massilia glaciei</name>
    <dbReference type="NCBI Taxonomy" id="1524097"/>
    <lineage>
        <taxon>Bacteria</taxon>
        <taxon>Pseudomonadati</taxon>
        <taxon>Pseudomonadota</taxon>
        <taxon>Betaproteobacteria</taxon>
        <taxon>Burkholderiales</taxon>
        <taxon>Oxalobacteraceae</taxon>
        <taxon>Telluria group</taxon>
        <taxon>Massilia</taxon>
    </lineage>
</organism>
<name>A0A2U2HGT5_9BURK</name>
<dbReference type="SUPFAM" id="SSF52949">
    <property type="entry name" value="Macro domain-like"/>
    <property type="match status" value="1"/>
</dbReference>
<dbReference type="PANTHER" id="PTHR11963">
    <property type="entry name" value="LEUCINE AMINOPEPTIDASE-RELATED"/>
    <property type="match status" value="1"/>
</dbReference>
<evidence type="ECO:0000256" key="1">
    <source>
        <dbReference type="ARBA" id="ARBA00000135"/>
    </source>
</evidence>
<evidence type="ECO:0000259" key="9">
    <source>
        <dbReference type="PROSITE" id="PS00631"/>
    </source>
</evidence>
<feature type="binding site" evidence="8">
    <location>
        <position position="350"/>
    </location>
    <ligand>
        <name>Mn(2+)</name>
        <dbReference type="ChEBI" id="CHEBI:29035"/>
        <label>2</label>
    </ligand>
</feature>
<feature type="binding site" evidence="8">
    <location>
        <position position="271"/>
    </location>
    <ligand>
        <name>Mn(2+)</name>
        <dbReference type="ChEBI" id="CHEBI:29035"/>
        <label>2</label>
    </ligand>
</feature>
<keyword evidence="11" id="KW-1185">Reference proteome</keyword>
<comment type="caution">
    <text evidence="10">The sequence shown here is derived from an EMBL/GenBank/DDBJ whole genome shotgun (WGS) entry which is preliminary data.</text>
</comment>
<dbReference type="Gene3D" id="3.40.220.10">
    <property type="entry name" value="Leucine Aminopeptidase, subunit E, domain 1"/>
    <property type="match status" value="1"/>
</dbReference>
<dbReference type="InterPro" id="IPR043472">
    <property type="entry name" value="Macro_dom-like"/>
</dbReference>
<dbReference type="InterPro" id="IPR023042">
    <property type="entry name" value="Peptidase_M17_leu_NH2_pept"/>
</dbReference>
<protein>
    <recommendedName>
        <fullName evidence="8">Probable cytosol aminopeptidase</fullName>
        <ecNumber evidence="8">3.4.11.1</ecNumber>
    </recommendedName>
    <alternativeName>
        <fullName evidence="8">Leucine aminopeptidase</fullName>
        <shortName evidence="8">LAP</shortName>
        <ecNumber evidence="8">3.4.11.10</ecNumber>
    </alternativeName>
    <alternativeName>
        <fullName evidence="8">Leucyl aminopeptidase</fullName>
    </alternativeName>
</protein>
<keyword evidence="8" id="KW-0963">Cytoplasm</keyword>
<sequence length="497" mass="51958">MDFSIKAFDTKNTIASAKSGCVAVAVFENKKMSQAAKALDQGGEISAALKSGDISGKAGSTMLLRGVSGSAAARVLLVGMGGDETFSEKSFSSAVGAMLKVFASLGSADAIIALPMTDVKERDVNWALRTVVCAAHESVFRTDSQKSKKDPASAGVRKITLALAANGELKSTLVQAVAIANGMDLAKELGNLSPNVCTPGYLAQTAKQLAKDYKFEVEVLERKQLQALKMNSFLSVTNGSDEPPKFIVLKHMGGKAKDAPVVLVGKGITFDSGGISLKPGPAMDEMKYDMCGAASVLGTFRAIGEMGLKLNVIGVIATCENMPSGRATKPGDIVTSMNGLTIEILNTDAEGRLVLCDALTYAERFNPAAVVDIATLTGACIVALGHHKSGLFTRSDAAHEKLAAELLAAGQQASDTAWRLPIEEVYNEQLKSNFADLANIGSPGGASVTAACFLENFTRKYTWAHLDIAGTAWKSGGAKGATGRPVPLLSTFLLNRV</sequence>
<reference evidence="10 11" key="1">
    <citation type="submission" date="2018-04" db="EMBL/GenBank/DDBJ databases">
        <title>Massilia violaceinigra sp. nov., a novel purple-pigmented bacterium isolated from Tianshan glacier, Xinjiang, China.</title>
        <authorList>
            <person name="Wang H."/>
        </authorList>
    </citation>
    <scope>NUCLEOTIDE SEQUENCE [LARGE SCALE GENOMIC DNA]</scope>
    <source>
        <strain evidence="10 11">B448-2</strain>
    </source>
</reference>
<feature type="binding site" evidence="8">
    <location>
        <position position="271"/>
    </location>
    <ligand>
        <name>Mn(2+)</name>
        <dbReference type="ChEBI" id="CHEBI:29035"/>
        <label>1</label>
    </ligand>
</feature>
<feature type="binding site" evidence="8">
    <location>
        <position position="266"/>
    </location>
    <ligand>
        <name>Mn(2+)</name>
        <dbReference type="ChEBI" id="CHEBI:29035"/>
        <label>2</label>
    </ligand>
</feature>
<keyword evidence="7 8" id="KW-0464">Manganese</keyword>
<dbReference type="CDD" id="cd00433">
    <property type="entry name" value="Peptidase_M17"/>
    <property type="match status" value="1"/>
</dbReference>
<dbReference type="Gene3D" id="3.40.630.10">
    <property type="entry name" value="Zn peptidases"/>
    <property type="match status" value="1"/>
</dbReference>
<dbReference type="InterPro" id="IPR008283">
    <property type="entry name" value="Peptidase_M17_N"/>
</dbReference>
<keyword evidence="4 8" id="KW-0031">Aminopeptidase</keyword>
<comment type="catalytic activity">
    <reaction evidence="1 8">
        <text>Release of an N-terminal amino acid, Xaa-|-Yaa-, in which Xaa is preferably Leu, but may be other amino acids including Pro although not Arg or Lys, and Yaa may be Pro. Amino acid amides and methyl esters are also readily hydrolyzed, but rates on arylamides are exceedingly low.</text>
        <dbReference type="EC" id="3.4.11.1"/>
    </reaction>
</comment>
<evidence type="ECO:0000256" key="4">
    <source>
        <dbReference type="ARBA" id="ARBA00022438"/>
    </source>
</evidence>
<comment type="function">
    <text evidence="8">Presumably involved in the processing and regular turnover of intracellular proteins. Catalyzes the removal of unsubstituted N-terminal amino acids from various peptides.</text>
</comment>
<dbReference type="Pfam" id="PF02789">
    <property type="entry name" value="Peptidase_M17_N"/>
    <property type="match status" value="1"/>
</dbReference>
<comment type="catalytic activity">
    <reaction evidence="2 8">
        <text>Release of an N-terminal amino acid, preferentially leucine, but not glutamic or aspartic acids.</text>
        <dbReference type="EC" id="3.4.11.10"/>
    </reaction>
</comment>
<gene>
    <name evidence="8" type="primary">pepA</name>
    <name evidence="10" type="ORF">C7C56_019115</name>
</gene>
<evidence type="ECO:0000256" key="8">
    <source>
        <dbReference type="HAMAP-Rule" id="MF_00181"/>
    </source>
</evidence>
<evidence type="ECO:0000256" key="2">
    <source>
        <dbReference type="ARBA" id="ARBA00000967"/>
    </source>
</evidence>
<dbReference type="GO" id="GO:0030145">
    <property type="term" value="F:manganese ion binding"/>
    <property type="evidence" value="ECO:0007669"/>
    <property type="project" value="UniProtKB-UniRule"/>
</dbReference>
<evidence type="ECO:0000256" key="6">
    <source>
        <dbReference type="ARBA" id="ARBA00022801"/>
    </source>
</evidence>
<dbReference type="EC" id="3.4.11.10" evidence="8"/>
<evidence type="ECO:0000313" key="10">
    <source>
        <dbReference type="EMBL" id="PWF44649.1"/>
    </source>
</evidence>
<dbReference type="PANTHER" id="PTHR11963:SF23">
    <property type="entry name" value="CYTOSOL AMINOPEPTIDASE"/>
    <property type="match status" value="1"/>
</dbReference>
<keyword evidence="6 8" id="KW-0378">Hydrolase</keyword>
<dbReference type="EMBL" id="PXWF02000265">
    <property type="protein sequence ID" value="PWF44649.1"/>
    <property type="molecule type" value="Genomic_DNA"/>
</dbReference>
<evidence type="ECO:0000256" key="3">
    <source>
        <dbReference type="ARBA" id="ARBA00009528"/>
    </source>
</evidence>
<dbReference type="GO" id="GO:0070006">
    <property type="term" value="F:metalloaminopeptidase activity"/>
    <property type="evidence" value="ECO:0007669"/>
    <property type="project" value="InterPro"/>
</dbReference>
<feature type="binding site" evidence="8">
    <location>
        <position position="289"/>
    </location>
    <ligand>
        <name>Mn(2+)</name>
        <dbReference type="ChEBI" id="CHEBI:29035"/>
        <label>2</label>
    </ligand>
</feature>
<dbReference type="NCBIfam" id="NF002074">
    <property type="entry name" value="PRK00913.1-4"/>
    <property type="match status" value="1"/>
</dbReference>
<dbReference type="PRINTS" id="PR00481">
    <property type="entry name" value="LAMNOPPTDASE"/>
</dbReference>
<dbReference type="SUPFAM" id="SSF53187">
    <property type="entry name" value="Zn-dependent exopeptidases"/>
    <property type="match status" value="1"/>
</dbReference>
<dbReference type="GO" id="GO:0005737">
    <property type="term" value="C:cytoplasm"/>
    <property type="evidence" value="ECO:0007669"/>
    <property type="project" value="UniProtKB-SubCell"/>
</dbReference>
<keyword evidence="5 8" id="KW-0645">Protease</keyword>
<accession>A0A2U2HGT5</accession>
<keyword evidence="8" id="KW-0479">Metal-binding</keyword>
<comment type="similarity">
    <text evidence="3 8">Belongs to the peptidase M17 family.</text>
</comment>
<feature type="binding site" evidence="8">
    <location>
        <position position="350"/>
    </location>
    <ligand>
        <name>Mn(2+)</name>
        <dbReference type="ChEBI" id="CHEBI:29035"/>
        <label>1</label>
    </ligand>
</feature>
<proteinExistence type="inferred from homology"/>
<dbReference type="Pfam" id="PF00883">
    <property type="entry name" value="Peptidase_M17"/>
    <property type="match status" value="1"/>
</dbReference>
<dbReference type="RefSeq" id="WP_106758967.1">
    <property type="nucleotide sequence ID" value="NZ_PXWF02000265.1"/>
</dbReference>
<dbReference type="AlphaFoldDB" id="A0A2U2HGT5"/>
<dbReference type="EC" id="3.4.11.1" evidence="8"/>
<comment type="subcellular location">
    <subcellularLocation>
        <location evidence="8">Cytoplasm</location>
    </subcellularLocation>
</comment>
<evidence type="ECO:0000313" key="11">
    <source>
        <dbReference type="Proteomes" id="UP000241421"/>
    </source>
</evidence>